<reference evidence="1 2" key="1">
    <citation type="submission" date="2016-11" db="EMBL/GenBank/DDBJ databases">
        <title>Study of marine rhodopsin-containing bacteria.</title>
        <authorList>
            <person name="Yoshizawa S."/>
            <person name="Kumagai Y."/>
            <person name="Kogure K."/>
        </authorList>
    </citation>
    <scope>NUCLEOTIDE SEQUENCE [LARGE SCALE GENOMIC DNA]</scope>
    <source>
        <strain evidence="1 2">SAORIC-28</strain>
    </source>
</reference>
<evidence type="ECO:0000313" key="1">
    <source>
        <dbReference type="EMBL" id="PAP76659.1"/>
    </source>
</evidence>
<evidence type="ECO:0000313" key="2">
    <source>
        <dbReference type="Proteomes" id="UP000216339"/>
    </source>
</evidence>
<accession>A0A271J1S1</accession>
<gene>
    <name evidence="1" type="ORF">BSZ37_09495</name>
</gene>
<dbReference type="PROSITE" id="PS51257">
    <property type="entry name" value="PROKAR_LIPOPROTEIN"/>
    <property type="match status" value="1"/>
</dbReference>
<dbReference type="AlphaFoldDB" id="A0A271J1S1"/>
<evidence type="ECO:0008006" key="3">
    <source>
        <dbReference type="Google" id="ProtNLM"/>
    </source>
</evidence>
<sequence>MRPRLLPLLLLALAAAGCDSTGDELTLDADFYVGSWTLVSIADDSGDRTAEIQTLLDDLAVDFESDRSFQLIADFSALVNAAGQADVTQTGTYQAVAAAKTLSLLVAAGGTTLAPTFRADATSEDRVTLTAPAVIVEQLLGNLQIGFEGDVVLGIARQ</sequence>
<proteinExistence type="predicted"/>
<comment type="caution">
    <text evidence="1">The sequence shown here is derived from an EMBL/GenBank/DDBJ whole genome shotgun (WGS) entry which is preliminary data.</text>
</comment>
<dbReference type="RefSeq" id="WP_095510319.1">
    <property type="nucleotide sequence ID" value="NZ_MQWD01000001.1"/>
</dbReference>
<keyword evidence="2" id="KW-1185">Reference proteome</keyword>
<organism evidence="1 2">
    <name type="scientific">Rubrivirga marina</name>
    <dbReference type="NCBI Taxonomy" id="1196024"/>
    <lineage>
        <taxon>Bacteria</taxon>
        <taxon>Pseudomonadati</taxon>
        <taxon>Rhodothermota</taxon>
        <taxon>Rhodothermia</taxon>
        <taxon>Rhodothermales</taxon>
        <taxon>Rubricoccaceae</taxon>
        <taxon>Rubrivirga</taxon>
    </lineage>
</organism>
<dbReference type="EMBL" id="MQWD01000001">
    <property type="protein sequence ID" value="PAP76659.1"/>
    <property type="molecule type" value="Genomic_DNA"/>
</dbReference>
<protein>
    <recommendedName>
        <fullName evidence="3">Lipocalin-like domain-containing protein</fullName>
    </recommendedName>
</protein>
<dbReference type="Proteomes" id="UP000216339">
    <property type="component" value="Unassembled WGS sequence"/>
</dbReference>
<name>A0A271J1S1_9BACT</name>